<feature type="compositionally biased region" description="Low complexity" evidence="1">
    <location>
        <begin position="329"/>
        <end position="366"/>
    </location>
</feature>
<gene>
    <name evidence="3" type="ORF">DW322_07810</name>
</gene>
<evidence type="ECO:0000313" key="3">
    <source>
        <dbReference type="EMBL" id="TXG90144.1"/>
    </source>
</evidence>
<dbReference type="RefSeq" id="WP_010838746.1">
    <property type="nucleotide sequence ID" value="NZ_QRCM01000001.1"/>
</dbReference>
<keyword evidence="2" id="KW-0812">Transmembrane</keyword>
<sequence>MATGVGLTIGDDTSVAVVDESGPPRVVTRQTVVWRAADGTVHLGDPAADAAESVRGFLSRVGEPEGIEYGGKDTRAEDLVATAAFCLFRDAVHGVTTPVSTVVTHPHGWSPDQVSSLRDALEYMGLADITLVPDEEALAAAHTAGAGDAAPPELTARGAAALAAGAVPFANAADADTEAIPTVSATPLTAYSAVIPANDPSPSAPNPATVDTGAQRASSRDKRGLLVGGALIGAVLVGGGLIAGAIAITGSGSSARDAIMQPESPTTTTTTTVAPPRPEPTYEAPAIVPEPVYTPPPTTVETTVAPPPPPPPPAPTTPPESSTPPPSETPSTTPEPTTPPEVTMPEITDPTSTETTPPESGETTDPAARGVAPAPANSVTSDTNSGR</sequence>
<dbReference type="Proteomes" id="UP000471120">
    <property type="component" value="Unassembled WGS sequence"/>
</dbReference>
<dbReference type="InterPro" id="IPR043129">
    <property type="entry name" value="ATPase_NBD"/>
</dbReference>
<dbReference type="Gene3D" id="3.30.420.40">
    <property type="match status" value="1"/>
</dbReference>
<reference evidence="3 4" key="1">
    <citation type="submission" date="2018-07" db="EMBL/GenBank/DDBJ databases">
        <title>Genome sequence of Rhodococcus rhodnii ATCC 35071 from Rhodnius prolixus.</title>
        <authorList>
            <person name="Patel V."/>
            <person name="Vogel K.J."/>
        </authorList>
    </citation>
    <scope>NUCLEOTIDE SEQUENCE [LARGE SCALE GENOMIC DNA]</scope>
    <source>
        <strain evidence="3 4">ATCC 35071</strain>
    </source>
</reference>
<evidence type="ECO:0000256" key="1">
    <source>
        <dbReference type="SAM" id="MobiDB-lite"/>
    </source>
</evidence>
<feature type="compositionally biased region" description="Low complexity" evidence="1">
    <location>
        <begin position="262"/>
        <end position="274"/>
    </location>
</feature>
<dbReference type="AlphaFoldDB" id="A0A6P2CBK0"/>
<feature type="compositionally biased region" description="Polar residues" evidence="1">
    <location>
        <begin position="377"/>
        <end position="387"/>
    </location>
</feature>
<dbReference type="SUPFAM" id="SSF53067">
    <property type="entry name" value="Actin-like ATPase domain"/>
    <property type="match status" value="1"/>
</dbReference>
<feature type="region of interest" description="Disordered" evidence="1">
    <location>
        <begin position="196"/>
        <end position="221"/>
    </location>
</feature>
<dbReference type="PRINTS" id="PR01217">
    <property type="entry name" value="PRICHEXTENSN"/>
</dbReference>
<evidence type="ECO:0000313" key="4">
    <source>
        <dbReference type="Proteomes" id="UP000471120"/>
    </source>
</evidence>
<protein>
    <submittedName>
        <fullName evidence="3">Uncharacterized protein</fullName>
    </submittedName>
</protein>
<evidence type="ECO:0000256" key="2">
    <source>
        <dbReference type="SAM" id="Phobius"/>
    </source>
</evidence>
<accession>A0A6P2CBK0</accession>
<feature type="region of interest" description="Disordered" evidence="1">
    <location>
        <begin position="253"/>
        <end position="387"/>
    </location>
</feature>
<keyword evidence="2" id="KW-1133">Transmembrane helix</keyword>
<comment type="caution">
    <text evidence="3">The sequence shown here is derived from an EMBL/GenBank/DDBJ whole genome shotgun (WGS) entry which is preliminary data.</text>
</comment>
<dbReference type="EMBL" id="QRCM01000001">
    <property type="protein sequence ID" value="TXG90144.1"/>
    <property type="molecule type" value="Genomic_DNA"/>
</dbReference>
<feature type="transmembrane region" description="Helical" evidence="2">
    <location>
        <begin position="225"/>
        <end position="248"/>
    </location>
</feature>
<feature type="compositionally biased region" description="Pro residues" evidence="1">
    <location>
        <begin position="305"/>
        <end position="328"/>
    </location>
</feature>
<keyword evidence="2" id="KW-0472">Membrane</keyword>
<proteinExistence type="predicted"/>
<organism evidence="3 4">
    <name type="scientific">Rhodococcus rhodnii</name>
    <dbReference type="NCBI Taxonomy" id="38312"/>
    <lineage>
        <taxon>Bacteria</taxon>
        <taxon>Bacillati</taxon>
        <taxon>Actinomycetota</taxon>
        <taxon>Actinomycetes</taxon>
        <taxon>Mycobacteriales</taxon>
        <taxon>Nocardiaceae</taxon>
        <taxon>Rhodococcus</taxon>
    </lineage>
</organism>
<name>A0A6P2CBK0_9NOCA</name>